<protein>
    <submittedName>
        <fullName evidence="4">Outer membrane porin, OprD family</fullName>
    </submittedName>
</protein>
<dbReference type="InterPro" id="IPR005318">
    <property type="entry name" value="OM_porin_bac"/>
</dbReference>
<evidence type="ECO:0000256" key="1">
    <source>
        <dbReference type="ARBA" id="ARBA00009075"/>
    </source>
</evidence>
<geneLocation type="plasmid" evidence="4">
    <name>pBS1141</name>
</geneLocation>
<name>A0A6C0L645_PSEPU</name>
<comment type="similarity">
    <text evidence="1">Belongs to the outer membrane porin (Opr) (TC 1.B.25) family.</text>
</comment>
<proteinExistence type="inferred from homology"/>
<evidence type="ECO:0000256" key="3">
    <source>
        <dbReference type="ARBA" id="ARBA00022729"/>
    </source>
</evidence>
<sequence length="63" mass="6785">MVAGVCYVKGDNVDNGRGFEGKQFDCVLDVGYVVERGSLKGLSVRSGMSLRVPTTRLTSMRTA</sequence>
<dbReference type="InterPro" id="IPR023614">
    <property type="entry name" value="Porin_dom_sf"/>
</dbReference>
<organism evidence="4">
    <name type="scientific">Pseudomonas putida</name>
    <name type="common">Arthrobacter siderocapsulatus</name>
    <dbReference type="NCBI Taxonomy" id="303"/>
    <lineage>
        <taxon>Bacteria</taxon>
        <taxon>Pseudomonadati</taxon>
        <taxon>Pseudomonadota</taxon>
        <taxon>Gammaproteobacteria</taxon>
        <taxon>Pseudomonadales</taxon>
        <taxon>Pseudomonadaceae</taxon>
        <taxon>Pseudomonas</taxon>
    </lineage>
</organism>
<dbReference type="Pfam" id="PF03573">
    <property type="entry name" value="OprD"/>
    <property type="match status" value="1"/>
</dbReference>
<accession>A0A6C0L645</accession>
<evidence type="ECO:0000313" key="4">
    <source>
        <dbReference type="EMBL" id="QHU24926.1"/>
    </source>
</evidence>
<reference evidence="4" key="1">
    <citation type="submission" date="2019-09" db="EMBL/GenBank/DDBJ databases">
        <authorList>
            <person name="Pozdnyakova-Filatova I."/>
            <person name="Zakharova M."/>
            <person name="Puntus I."/>
            <person name="Funtikova T."/>
            <person name="Valentovich L."/>
            <person name="Filonov A."/>
        </authorList>
    </citation>
    <scope>NUCLEOTIDE SEQUENCE</scope>
    <source>
        <strain evidence="4">BS3701</strain>
        <plasmid evidence="4">pBS1141</plasmid>
    </source>
</reference>
<keyword evidence="3" id="KW-0732">Signal</keyword>
<dbReference type="Gene3D" id="2.40.160.10">
    <property type="entry name" value="Porin"/>
    <property type="match status" value="1"/>
</dbReference>
<dbReference type="EMBL" id="MN413629">
    <property type="protein sequence ID" value="QHU24926.1"/>
    <property type="molecule type" value="Genomic_DNA"/>
</dbReference>
<evidence type="ECO:0000256" key="2">
    <source>
        <dbReference type="ARBA" id="ARBA00022448"/>
    </source>
</evidence>
<dbReference type="AlphaFoldDB" id="A0A6C0L645"/>
<keyword evidence="4" id="KW-0614">Plasmid</keyword>
<dbReference type="GO" id="GO:0016020">
    <property type="term" value="C:membrane"/>
    <property type="evidence" value="ECO:0007669"/>
    <property type="project" value="InterPro"/>
</dbReference>
<keyword evidence="2" id="KW-0813">Transport</keyword>